<sequence>MPRESRFDQRATALVELRGLLGEHAMFEEALAARGWPVLDRQGRDPLPLTERRVRYLIEARFPGSRLNAVSGARQRIEVIADELLLDLQVLAVECVERDAKDLPRWHAYARTELPAQAGAAARARDRLARRCAERLGTRDTGRLITAATPQAARWLAARPLPGTPARREGVAVRRVSGTVRTSTPPVEAAGRRESARILGRLLVCAMLAMLLGARLMDVRLVQDRWSWTSLALLPVTAWYAALTALRHPHRGSRAATGTVAAGLVLFSCAAGALLARDVPDRGVAAPVLLGVLAAVAVANGLRLLVRQWSWQRVAPWLLPALIPLAFGFLPGFGTALHVMYLDAFDVDLEDVEIPRAFQFMAMLKLTACLSLWFMAPSLLGYMKHFHRHVKDRLFGNFVVLVMSIALVLVGFMGFGLLAAGAAGERAVAAADAGRTPAGYYGIDPEWVCPAPVGRLAEVPVDGGVLDPGRAYLKLGDSGGVVVLWDAEERAGLKVPLEKLRLVPVDSARTRCGADGPKG</sequence>
<feature type="transmembrane region" description="Helical" evidence="1">
    <location>
        <begin position="318"/>
        <end position="342"/>
    </location>
</feature>
<gene>
    <name evidence="2" type="ORF">ACGFYS_13845</name>
</gene>
<keyword evidence="1" id="KW-0812">Transmembrane</keyword>
<reference evidence="2 3" key="1">
    <citation type="submission" date="2024-10" db="EMBL/GenBank/DDBJ databases">
        <title>The Natural Products Discovery Center: Release of the First 8490 Sequenced Strains for Exploring Actinobacteria Biosynthetic Diversity.</title>
        <authorList>
            <person name="Kalkreuter E."/>
            <person name="Kautsar S.A."/>
            <person name="Yang D."/>
            <person name="Bader C.D."/>
            <person name="Teijaro C.N."/>
            <person name="Fluegel L."/>
            <person name="Davis C.M."/>
            <person name="Simpson J.R."/>
            <person name="Lauterbach L."/>
            <person name="Steele A.D."/>
            <person name="Gui C."/>
            <person name="Meng S."/>
            <person name="Li G."/>
            <person name="Viehrig K."/>
            <person name="Ye F."/>
            <person name="Su P."/>
            <person name="Kiefer A.F."/>
            <person name="Nichols A."/>
            <person name="Cepeda A.J."/>
            <person name="Yan W."/>
            <person name="Fan B."/>
            <person name="Jiang Y."/>
            <person name="Adhikari A."/>
            <person name="Zheng C.-J."/>
            <person name="Schuster L."/>
            <person name="Cowan T.M."/>
            <person name="Smanski M.J."/>
            <person name="Chevrette M.G."/>
            <person name="De Carvalho L.P.S."/>
            <person name="Shen B."/>
        </authorList>
    </citation>
    <scope>NUCLEOTIDE SEQUENCE [LARGE SCALE GENOMIC DNA]</scope>
    <source>
        <strain evidence="2 3">NPDC048229</strain>
    </source>
</reference>
<proteinExistence type="predicted"/>
<evidence type="ECO:0000313" key="3">
    <source>
        <dbReference type="Proteomes" id="UP001604282"/>
    </source>
</evidence>
<feature type="transmembrane region" description="Helical" evidence="1">
    <location>
        <begin position="394"/>
        <end position="418"/>
    </location>
</feature>
<accession>A0ABW7BR74</accession>
<evidence type="ECO:0000313" key="2">
    <source>
        <dbReference type="EMBL" id="MFG3190016.1"/>
    </source>
</evidence>
<feature type="transmembrane region" description="Helical" evidence="1">
    <location>
        <begin position="226"/>
        <end position="243"/>
    </location>
</feature>
<dbReference type="RefSeq" id="WP_392881827.1">
    <property type="nucleotide sequence ID" value="NZ_JBICZW010000007.1"/>
</dbReference>
<name>A0ABW7BR74_9ACTN</name>
<feature type="transmembrane region" description="Helical" evidence="1">
    <location>
        <begin position="362"/>
        <end position="382"/>
    </location>
</feature>
<feature type="transmembrane region" description="Helical" evidence="1">
    <location>
        <begin position="255"/>
        <end position="276"/>
    </location>
</feature>
<organism evidence="2 3">
    <name type="scientific">Streptomyces omiyaensis</name>
    <dbReference type="NCBI Taxonomy" id="68247"/>
    <lineage>
        <taxon>Bacteria</taxon>
        <taxon>Bacillati</taxon>
        <taxon>Actinomycetota</taxon>
        <taxon>Actinomycetes</taxon>
        <taxon>Kitasatosporales</taxon>
        <taxon>Streptomycetaceae</taxon>
        <taxon>Streptomyces</taxon>
    </lineage>
</organism>
<keyword evidence="3" id="KW-1185">Reference proteome</keyword>
<feature type="transmembrane region" description="Helical" evidence="1">
    <location>
        <begin position="288"/>
        <end position="306"/>
    </location>
</feature>
<keyword evidence="1" id="KW-1133">Transmembrane helix</keyword>
<dbReference type="Proteomes" id="UP001604282">
    <property type="component" value="Unassembled WGS sequence"/>
</dbReference>
<evidence type="ECO:0000256" key="1">
    <source>
        <dbReference type="SAM" id="Phobius"/>
    </source>
</evidence>
<dbReference type="EMBL" id="JBICZW010000007">
    <property type="protein sequence ID" value="MFG3190016.1"/>
    <property type="molecule type" value="Genomic_DNA"/>
</dbReference>
<comment type="caution">
    <text evidence="2">The sequence shown here is derived from an EMBL/GenBank/DDBJ whole genome shotgun (WGS) entry which is preliminary data.</text>
</comment>
<keyword evidence="1" id="KW-0472">Membrane</keyword>
<feature type="transmembrane region" description="Helical" evidence="1">
    <location>
        <begin position="198"/>
        <end position="214"/>
    </location>
</feature>
<protein>
    <submittedName>
        <fullName evidence="2">Uncharacterized protein</fullName>
    </submittedName>
</protein>